<dbReference type="EMBL" id="LAOD01000021">
    <property type="protein sequence ID" value="KJV85739.1"/>
    <property type="molecule type" value="Genomic_DNA"/>
</dbReference>
<dbReference type="AlphaFoldDB" id="A0A0F3Q2R7"/>
<dbReference type="Proteomes" id="UP000033722">
    <property type="component" value="Unassembled WGS sequence"/>
</dbReference>
<gene>
    <name evidence="1" type="ORF">APHCRT_0962</name>
</gene>
<comment type="caution">
    <text evidence="1">The sequence shown here is derived from an EMBL/GenBank/DDBJ whole genome shotgun (WGS) entry which is preliminary data.</text>
</comment>
<proteinExistence type="predicted"/>
<reference evidence="1 2" key="1">
    <citation type="submission" date="2015-01" db="EMBL/GenBank/DDBJ databases">
        <title>Genome Sequencing of Rickettsiales.</title>
        <authorList>
            <person name="Daugherty S.C."/>
            <person name="Su Q."/>
            <person name="Abolude K."/>
            <person name="Beier-Sexton M."/>
            <person name="Carlyon J.A."/>
            <person name="Carter R."/>
            <person name="Day N.P."/>
            <person name="Dumler S.J."/>
            <person name="Dyachenko V."/>
            <person name="Godinez A."/>
            <person name="Kurtti T.J."/>
            <person name="Lichay M."/>
            <person name="Mullins K.E."/>
            <person name="Ott S."/>
            <person name="Pappas-Brown V."/>
            <person name="Paris D.H."/>
            <person name="Patel P."/>
            <person name="Richards A.L."/>
            <person name="Sadzewicz L."/>
            <person name="Sears K."/>
            <person name="Seidman D."/>
            <person name="Sengamalay N."/>
            <person name="Stenos J."/>
            <person name="Tallon L.J."/>
            <person name="Vincent G."/>
            <person name="Fraser C.M."/>
            <person name="Munderloh U."/>
            <person name="Dunning-Hotopp J.C."/>
        </authorList>
    </citation>
    <scope>NUCLEOTIDE SEQUENCE [LARGE SCALE GENOMIC DNA]</scope>
    <source>
        <strain evidence="1 2">CRT53-1</strain>
    </source>
</reference>
<protein>
    <submittedName>
        <fullName evidence="1">Uncharacterized protein</fullName>
    </submittedName>
</protein>
<name>A0A0F3Q2R7_ANAPH</name>
<evidence type="ECO:0000313" key="2">
    <source>
        <dbReference type="Proteomes" id="UP000033722"/>
    </source>
</evidence>
<organism evidence="1 2">
    <name type="scientific">Anaplasma phagocytophilum str. CRT53-1</name>
    <dbReference type="NCBI Taxonomy" id="1359157"/>
    <lineage>
        <taxon>Bacteria</taxon>
        <taxon>Pseudomonadati</taxon>
        <taxon>Pseudomonadota</taxon>
        <taxon>Alphaproteobacteria</taxon>
        <taxon>Rickettsiales</taxon>
        <taxon>Anaplasmataceae</taxon>
        <taxon>Anaplasma</taxon>
        <taxon>phagocytophilum group</taxon>
    </lineage>
</organism>
<accession>A0A0F3Q2R7</accession>
<evidence type="ECO:0000313" key="1">
    <source>
        <dbReference type="EMBL" id="KJV85739.1"/>
    </source>
</evidence>
<sequence length="45" mass="5248">MTCLSSVQVRLLPRSLKQFYQMKRAVYGAVNKIYNKLIYKTHAVS</sequence>
<dbReference type="PATRIC" id="fig|1359157.3.peg.742"/>